<dbReference type="PANTHER" id="PTHR34309:SF1">
    <property type="entry name" value="PROTEIN GLCG"/>
    <property type="match status" value="1"/>
</dbReference>
<dbReference type="Pfam" id="PF03928">
    <property type="entry name" value="HbpS-like"/>
    <property type="match status" value="1"/>
</dbReference>
<dbReference type="SUPFAM" id="SSF143744">
    <property type="entry name" value="GlcG-like"/>
    <property type="match status" value="1"/>
</dbReference>
<gene>
    <name evidence="2" type="ORF">SAMN05216466_1445</name>
</gene>
<dbReference type="EMBL" id="FNCJ01000044">
    <property type="protein sequence ID" value="SDI89600.1"/>
    <property type="molecule type" value="Genomic_DNA"/>
</dbReference>
<proteinExistence type="predicted"/>
<name>A0A1G8PCY7_9BURK</name>
<dbReference type="Proteomes" id="UP000199706">
    <property type="component" value="Unassembled WGS sequence"/>
</dbReference>
<evidence type="ECO:0000313" key="3">
    <source>
        <dbReference type="Proteomes" id="UP000199706"/>
    </source>
</evidence>
<feature type="chain" id="PRO_5011501038" evidence="1">
    <location>
        <begin position="22"/>
        <end position="174"/>
    </location>
</feature>
<dbReference type="InterPro" id="IPR052517">
    <property type="entry name" value="GlcG_carb_metab_protein"/>
</dbReference>
<evidence type="ECO:0000256" key="1">
    <source>
        <dbReference type="SAM" id="SignalP"/>
    </source>
</evidence>
<dbReference type="InterPro" id="IPR005624">
    <property type="entry name" value="PduO/GlcC-like"/>
</dbReference>
<reference evidence="2 3" key="1">
    <citation type="submission" date="2016-10" db="EMBL/GenBank/DDBJ databases">
        <authorList>
            <person name="de Groot N.N."/>
        </authorList>
    </citation>
    <scope>NUCLEOTIDE SEQUENCE [LARGE SCALE GENOMIC DNA]</scope>
    <source>
        <strain evidence="2 3">LMG 2247</strain>
    </source>
</reference>
<dbReference type="InterPro" id="IPR038084">
    <property type="entry name" value="PduO/GlcC-like_sf"/>
</dbReference>
<dbReference type="Gene3D" id="3.30.450.150">
    <property type="entry name" value="Haem-degrading domain"/>
    <property type="match status" value="1"/>
</dbReference>
<dbReference type="OrthoDB" id="9815788at2"/>
<feature type="signal peptide" evidence="1">
    <location>
        <begin position="1"/>
        <end position="21"/>
    </location>
</feature>
<accession>A0A1G8PCY7</accession>
<dbReference type="AlphaFoldDB" id="A0A1G8PCY7"/>
<evidence type="ECO:0000313" key="2">
    <source>
        <dbReference type="EMBL" id="SDI89600.1"/>
    </source>
</evidence>
<dbReference type="PANTHER" id="PTHR34309">
    <property type="entry name" value="SLR1406 PROTEIN"/>
    <property type="match status" value="1"/>
</dbReference>
<sequence length="174" mass="18269">MQNLIQITCTACLVVATAAAAQTPASQPPAGGTPDKMPFDIPYGTSIGLDTAKKLLAIAETEAMKRDWKMNVAVVDTHGELLAFERMDGAQYASITISQNKARTSARFRRETRVFYNQFETGHAYVNTLDAGLVASPGGFPLIEGGKLVGAIGCSGGTGDQDAAVCKVAADTIK</sequence>
<organism evidence="2 3">
    <name type="scientific">Paraburkholderia phenazinium</name>
    <dbReference type="NCBI Taxonomy" id="60549"/>
    <lineage>
        <taxon>Bacteria</taxon>
        <taxon>Pseudomonadati</taxon>
        <taxon>Pseudomonadota</taxon>
        <taxon>Betaproteobacteria</taxon>
        <taxon>Burkholderiales</taxon>
        <taxon>Burkholderiaceae</taxon>
        <taxon>Paraburkholderia</taxon>
    </lineage>
</organism>
<protein>
    <submittedName>
        <fullName evidence="2">Uncharacterized conserved protein GlcG, DUF336 family</fullName>
    </submittedName>
</protein>
<keyword evidence="1" id="KW-0732">Signal</keyword>